<reference evidence="1" key="1">
    <citation type="submission" date="2020-07" db="EMBL/GenBank/DDBJ databases">
        <title>Nitrate ammonifying Pseudomonas campi sp. nov. isolated from German agricultural grassland.</title>
        <authorList>
            <person name="Timsy T."/>
            <person name="Ulrich A."/>
            <person name="Spanner T."/>
            <person name="Foesel B."/>
            <person name="Kolb S."/>
            <person name="Horn M.A."/>
            <person name="Behrendt U."/>
        </authorList>
    </citation>
    <scope>NUCLEOTIDE SEQUENCE</scope>
    <source>
        <strain evidence="1">S1-A32-2</strain>
    </source>
</reference>
<gene>
    <name evidence="1" type="ORF">HNE05_08090</name>
</gene>
<dbReference type="EMBL" id="CP053697">
    <property type="protein sequence ID" value="QKE63324.1"/>
    <property type="molecule type" value="Genomic_DNA"/>
</dbReference>
<dbReference type="Proteomes" id="UP000501379">
    <property type="component" value="Chromosome"/>
</dbReference>
<protein>
    <submittedName>
        <fullName evidence="1">Uncharacterized protein</fullName>
    </submittedName>
</protein>
<dbReference type="AlphaFoldDB" id="A0A6M8F489"/>
<dbReference type="RefSeq" id="WP_173206674.1">
    <property type="nucleotide sequence ID" value="NZ_CP053697.2"/>
</dbReference>
<evidence type="ECO:0000313" key="1">
    <source>
        <dbReference type="EMBL" id="QKE63324.1"/>
    </source>
</evidence>
<sequence length="143" mass="16136">MLLLRRVILSILLVSFLLAAAFPGIVYIIGMYRVDGRPVPANPENYSQESMDKAWSQCREKLPIEVQPTNPWGVTSRLLFGNPLRTTPGELAAWRIASTYNAAHRMGNNTWWHTSGAALTIWVTRHWSAQQIAATMVRDNLCK</sequence>
<keyword evidence="2" id="KW-1185">Reference proteome</keyword>
<evidence type="ECO:0000313" key="2">
    <source>
        <dbReference type="Proteomes" id="UP000501379"/>
    </source>
</evidence>
<accession>A0A6M8F489</accession>
<dbReference type="KEGG" id="pcam:HNE05_08090"/>
<name>A0A6M8F489_9GAMM</name>
<organism evidence="1 2">
    <name type="scientific">Aquipseudomonas campi</name>
    <dbReference type="NCBI Taxonomy" id="2731681"/>
    <lineage>
        <taxon>Bacteria</taxon>
        <taxon>Pseudomonadati</taxon>
        <taxon>Pseudomonadota</taxon>
        <taxon>Gammaproteobacteria</taxon>
        <taxon>Pseudomonadales</taxon>
        <taxon>Pseudomonadaceae</taxon>
        <taxon>Aquipseudomonas</taxon>
    </lineage>
</organism>
<proteinExistence type="predicted"/>